<dbReference type="SUPFAM" id="SSF54637">
    <property type="entry name" value="Thioesterase/thiol ester dehydrase-isomerase"/>
    <property type="match status" value="1"/>
</dbReference>
<dbReference type="Gene3D" id="3.10.129.10">
    <property type="entry name" value="Hotdog Thioesterase"/>
    <property type="match status" value="1"/>
</dbReference>
<dbReference type="Proteomes" id="UP000317093">
    <property type="component" value="Chromosome"/>
</dbReference>
<dbReference type="InterPro" id="IPR029069">
    <property type="entry name" value="HotDog_dom_sf"/>
</dbReference>
<dbReference type="InterPro" id="IPR013114">
    <property type="entry name" value="FabA_FabZ"/>
</dbReference>
<dbReference type="GO" id="GO:0019171">
    <property type="term" value="F:(3R)-hydroxyacyl-[acyl-carrier-protein] dehydratase activity"/>
    <property type="evidence" value="ECO:0007669"/>
    <property type="project" value="UniProtKB-EC"/>
</dbReference>
<dbReference type="EC" id="4.2.1.59" evidence="2"/>
<evidence type="ECO:0000256" key="1">
    <source>
        <dbReference type="ARBA" id="ARBA00023239"/>
    </source>
</evidence>
<organism evidence="2 3">
    <name type="scientific">Kolteria novifilia</name>
    <dbReference type="NCBI Taxonomy" id="2527975"/>
    <lineage>
        <taxon>Bacteria</taxon>
        <taxon>Pseudomonadati</taxon>
        <taxon>Planctomycetota</taxon>
        <taxon>Planctomycetia</taxon>
        <taxon>Kolteriales</taxon>
        <taxon>Kolteriaceae</taxon>
        <taxon>Kolteria</taxon>
    </lineage>
</organism>
<gene>
    <name evidence="2" type="primary">fabZ_1</name>
    <name evidence="2" type="ORF">Pan216_36030</name>
</gene>
<sequence>MPPKAFVEPSEFPEEVIADQAQIRELNPHRFEMEMLTAITLLEQERQLTIGYKDVTDEEFWVRGHMPEFPLMPGVLMIEASAQLSSFYSHYFNIVPKDSVIGFGGINEARFRGMVRPGDRLWIVCKADKVTPRRFTFDAQGFVDGSMVFNGQFIGVSLPAVTRS</sequence>
<reference evidence="2 3" key="1">
    <citation type="submission" date="2019-02" db="EMBL/GenBank/DDBJ databases">
        <title>Deep-cultivation of Planctomycetes and their phenomic and genomic characterization uncovers novel biology.</title>
        <authorList>
            <person name="Wiegand S."/>
            <person name="Jogler M."/>
            <person name="Boedeker C."/>
            <person name="Pinto D."/>
            <person name="Vollmers J."/>
            <person name="Rivas-Marin E."/>
            <person name="Kohn T."/>
            <person name="Peeters S.H."/>
            <person name="Heuer A."/>
            <person name="Rast P."/>
            <person name="Oberbeckmann S."/>
            <person name="Bunk B."/>
            <person name="Jeske O."/>
            <person name="Meyerdierks A."/>
            <person name="Storesund J.E."/>
            <person name="Kallscheuer N."/>
            <person name="Luecker S."/>
            <person name="Lage O.M."/>
            <person name="Pohl T."/>
            <person name="Merkel B.J."/>
            <person name="Hornburger P."/>
            <person name="Mueller R.-W."/>
            <person name="Bruemmer F."/>
            <person name="Labrenz M."/>
            <person name="Spormann A.M."/>
            <person name="Op den Camp H."/>
            <person name="Overmann J."/>
            <person name="Amann R."/>
            <person name="Jetten M.S.M."/>
            <person name="Mascher T."/>
            <person name="Medema M.H."/>
            <person name="Devos D.P."/>
            <person name="Kaster A.-K."/>
            <person name="Ovreas L."/>
            <person name="Rohde M."/>
            <person name="Galperin M.Y."/>
            <person name="Jogler C."/>
        </authorList>
    </citation>
    <scope>NUCLEOTIDE SEQUENCE [LARGE SCALE GENOMIC DNA]</scope>
    <source>
        <strain evidence="2 3">Pan216</strain>
    </source>
</reference>
<dbReference type="PANTHER" id="PTHR30272">
    <property type="entry name" value="3-HYDROXYACYL-[ACYL-CARRIER-PROTEIN] DEHYDRATASE"/>
    <property type="match status" value="1"/>
</dbReference>
<dbReference type="Pfam" id="PF07977">
    <property type="entry name" value="FabA"/>
    <property type="match status" value="1"/>
</dbReference>
<proteinExistence type="predicted"/>
<accession>A0A518B703</accession>
<evidence type="ECO:0000313" key="3">
    <source>
        <dbReference type="Proteomes" id="UP000317093"/>
    </source>
</evidence>
<dbReference type="RefSeq" id="WP_145259688.1">
    <property type="nucleotide sequence ID" value="NZ_CP036279.1"/>
</dbReference>
<dbReference type="KEGG" id="knv:Pan216_36030"/>
<dbReference type="PANTHER" id="PTHR30272:SF1">
    <property type="entry name" value="3-HYDROXYACYL-[ACYL-CARRIER-PROTEIN] DEHYDRATASE"/>
    <property type="match status" value="1"/>
</dbReference>
<keyword evidence="1 2" id="KW-0456">Lyase</keyword>
<dbReference type="EMBL" id="CP036279">
    <property type="protein sequence ID" value="QDU62733.1"/>
    <property type="molecule type" value="Genomic_DNA"/>
</dbReference>
<keyword evidence="3" id="KW-1185">Reference proteome</keyword>
<dbReference type="OrthoDB" id="272251at2"/>
<evidence type="ECO:0000313" key="2">
    <source>
        <dbReference type="EMBL" id="QDU62733.1"/>
    </source>
</evidence>
<name>A0A518B703_9BACT</name>
<dbReference type="CDD" id="cd01288">
    <property type="entry name" value="FabZ"/>
    <property type="match status" value="1"/>
</dbReference>
<protein>
    <submittedName>
        <fullName evidence="2">3-hydroxyacyl-[acyl-carrier-protein] dehydratase FabZ</fullName>
        <ecNumber evidence="2">4.2.1.59</ecNumber>
    </submittedName>
</protein>
<dbReference type="AlphaFoldDB" id="A0A518B703"/>